<dbReference type="InterPro" id="IPR036890">
    <property type="entry name" value="HATPase_C_sf"/>
</dbReference>
<dbReference type="eggNOG" id="COG4624">
    <property type="taxonomic scope" value="Bacteria"/>
</dbReference>
<evidence type="ECO:0000256" key="9">
    <source>
        <dbReference type="ARBA" id="ARBA00022840"/>
    </source>
</evidence>
<evidence type="ECO:0000256" key="8">
    <source>
        <dbReference type="ARBA" id="ARBA00022777"/>
    </source>
</evidence>
<dbReference type="HOGENOM" id="CLU_027268_0_0_10"/>
<dbReference type="SUPFAM" id="SSF54862">
    <property type="entry name" value="4Fe-4S ferredoxins"/>
    <property type="match status" value="1"/>
</dbReference>
<dbReference type="Pfam" id="PF02518">
    <property type="entry name" value="HATPase_c"/>
    <property type="match status" value="1"/>
</dbReference>
<dbReference type="Gene3D" id="1.10.15.40">
    <property type="entry name" value="Electron transport complex subunit B, putative Fe-S cluster"/>
    <property type="match status" value="1"/>
</dbReference>
<dbReference type="PRINTS" id="PR00344">
    <property type="entry name" value="BCTRLSENSOR"/>
</dbReference>
<dbReference type="RefSeq" id="WP_014559402.1">
    <property type="nucleotide sequence ID" value="NC_017464.1"/>
</dbReference>
<dbReference type="CDD" id="cd00082">
    <property type="entry name" value="HisKA"/>
    <property type="match status" value="1"/>
</dbReference>
<dbReference type="InterPro" id="IPR017900">
    <property type="entry name" value="4Fe4S_Fe_S_CS"/>
</dbReference>
<proteinExistence type="predicted"/>
<evidence type="ECO:0000313" key="16">
    <source>
        <dbReference type="EMBL" id="AFH48244.1"/>
    </source>
</evidence>
<evidence type="ECO:0000259" key="15">
    <source>
        <dbReference type="PROSITE" id="PS51656"/>
    </source>
</evidence>
<dbReference type="Pfam" id="PF02906">
    <property type="entry name" value="Fe_hyd_lg_C"/>
    <property type="match status" value="1"/>
</dbReference>
<evidence type="ECO:0000259" key="14">
    <source>
        <dbReference type="PROSITE" id="PS51379"/>
    </source>
</evidence>
<dbReference type="InterPro" id="IPR004108">
    <property type="entry name" value="Fe_hydrogenase_lsu_C"/>
</dbReference>
<dbReference type="Pfam" id="PF13237">
    <property type="entry name" value="Fer4_10"/>
    <property type="match status" value="1"/>
</dbReference>
<dbReference type="PROSITE" id="PS50109">
    <property type="entry name" value="HIS_KIN"/>
    <property type="match status" value="1"/>
</dbReference>
<dbReference type="SUPFAM" id="SSF47384">
    <property type="entry name" value="Homodimeric domain of signal transducing histidine kinase"/>
    <property type="match status" value="1"/>
</dbReference>
<dbReference type="SUPFAM" id="SSF55874">
    <property type="entry name" value="ATPase domain of HSP90 chaperone/DNA topoisomerase II/histidine kinase"/>
    <property type="match status" value="1"/>
</dbReference>
<evidence type="ECO:0000256" key="1">
    <source>
        <dbReference type="ARBA" id="ARBA00000085"/>
    </source>
</evidence>
<feature type="domain" description="Histidine kinase" evidence="13">
    <location>
        <begin position="441"/>
        <end position="655"/>
    </location>
</feature>
<dbReference type="KEGG" id="ial:IALB_0532"/>
<dbReference type="PANTHER" id="PTHR43065:SF46">
    <property type="entry name" value="C4-DICARBOXYLATE TRANSPORT SENSOR PROTEIN DCTB"/>
    <property type="match status" value="1"/>
</dbReference>
<dbReference type="STRING" id="945713.IALB_0532"/>
<dbReference type="SMART" id="SM00388">
    <property type="entry name" value="HisKA"/>
    <property type="match status" value="1"/>
</dbReference>
<evidence type="ECO:0000256" key="3">
    <source>
        <dbReference type="ARBA" id="ARBA00022485"/>
    </source>
</evidence>
<keyword evidence="8 16" id="KW-0418">Kinase</keyword>
<evidence type="ECO:0000256" key="2">
    <source>
        <dbReference type="ARBA" id="ARBA00012438"/>
    </source>
</evidence>
<dbReference type="PROSITE" id="PS51656">
    <property type="entry name" value="4FE4S"/>
    <property type="match status" value="1"/>
</dbReference>
<keyword evidence="9" id="KW-0067">ATP-binding</keyword>
<dbReference type="EC" id="2.7.13.3" evidence="2"/>
<dbReference type="eggNOG" id="COG4191">
    <property type="taxonomic scope" value="Bacteria"/>
</dbReference>
<evidence type="ECO:0000256" key="12">
    <source>
        <dbReference type="ARBA" id="ARBA00023014"/>
    </source>
</evidence>
<evidence type="ECO:0000256" key="7">
    <source>
        <dbReference type="ARBA" id="ARBA00022741"/>
    </source>
</evidence>
<reference evidence="16 17" key="1">
    <citation type="journal article" date="2012" name="Front. Microbiol.">
        <title>Complete genome of Ignavibacterium album, a metabolically versatile, flagellated, facultative anaerobe from the phylum Chlorobi.</title>
        <authorList>
            <person name="Liu Z."/>
            <person name="Frigaard N.-U."/>
            <person name="Vogl K."/>
            <person name="Iino T."/>
            <person name="Ohkuma M."/>
            <person name="Overmann J."/>
            <person name="Bryant D.A."/>
        </authorList>
    </citation>
    <scope>NUCLEOTIDE SEQUENCE [LARGE SCALE GENOMIC DNA]</scope>
    <source>
        <strain evidence="17">DSM 19864 / JCM 16511 / NBRC 101810 / Mat9-16</strain>
    </source>
</reference>
<feature type="domain" description="4Fe-4S" evidence="15">
    <location>
        <begin position="360"/>
        <end position="421"/>
    </location>
</feature>
<dbReference type="eggNOG" id="COG1145">
    <property type="taxonomic scope" value="Bacteria"/>
</dbReference>
<protein>
    <recommendedName>
        <fullName evidence="2">histidine kinase</fullName>
        <ecNumber evidence="2">2.7.13.3</ecNumber>
    </recommendedName>
</protein>
<dbReference type="InterPro" id="IPR009016">
    <property type="entry name" value="Fe_hydrogenase"/>
</dbReference>
<dbReference type="Proteomes" id="UP000007394">
    <property type="component" value="Chromosome"/>
</dbReference>
<keyword evidence="5" id="KW-0808">Transferase</keyword>
<dbReference type="PROSITE" id="PS00198">
    <property type="entry name" value="4FE4S_FER_1"/>
    <property type="match status" value="1"/>
</dbReference>
<keyword evidence="7" id="KW-0547">Nucleotide-binding</keyword>
<dbReference type="Gene3D" id="3.30.565.10">
    <property type="entry name" value="Histidine kinase-like ATPase, C-terminal domain"/>
    <property type="match status" value="1"/>
</dbReference>
<dbReference type="InterPro" id="IPR004358">
    <property type="entry name" value="Sig_transdc_His_kin-like_C"/>
</dbReference>
<dbReference type="Pfam" id="PF04060">
    <property type="entry name" value="FeS"/>
    <property type="match status" value="1"/>
</dbReference>
<keyword evidence="12" id="KW-0411">Iron-sulfur</keyword>
<keyword evidence="4" id="KW-0597">Phosphoprotein</keyword>
<dbReference type="InterPro" id="IPR005467">
    <property type="entry name" value="His_kinase_dom"/>
</dbReference>
<evidence type="ECO:0000256" key="6">
    <source>
        <dbReference type="ARBA" id="ARBA00022723"/>
    </source>
</evidence>
<comment type="catalytic activity">
    <reaction evidence="1">
        <text>ATP + protein L-histidine = ADP + protein N-phospho-L-histidine.</text>
        <dbReference type="EC" id="2.7.13.3"/>
    </reaction>
</comment>
<dbReference type="GO" id="GO:0005524">
    <property type="term" value="F:ATP binding"/>
    <property type="evidence" value="ECO:0007669"/>
    <property type="project" value="UniProtKB-KW"/>
</dbReference>
<keyword evidence="3" id="KW-0004">4Fe-4S</keyword>
<dbReference type="SUPFAM" id="SSF53920">
    <property type="entry name" value="Fe-only hydrogenase"/>
    <property type="match status" value="1"/>
</dbReference>
<dbReference type="Gene3D" id="1.10.287.130">
    <property type="match status" value="1"/>
</dbReference>
<dbReference type="InterPro" id="IPR007202">
    <property type="entry name" value="4Fe-4S_dom"/>
</dbReference>
<dbReference type="PROSITE" id="PS51379">
    <property type="entry name" value="4FE4S_FER_2"/>
    <property type="match status" value="2"/>
</dbReference>
<dbReference type="GO" id="GO:0046872">
    <property type="term" value="F:metal ion binding"/>
    <property type="evidence" value="ECO:0007669"/>
    <property type="project" value="UniProtKB-KW"/>
</dbReference>
<dbReference type="OrthoDB" id="1931120at2"/>
<evidence type="ECO:0000256" key="5">
    <source>
        <dbReference type="ARBA" id="ARBA00022679"/>
    </source>
</evidence>
<dbReference type="Gene3D" id="3.40.950.10">
    <property type="entry name" value="Fe-only Hydrogenase (Larger Subunit), Chain L, domain 3"/>
    <property type="match status" value="1"/>
</dbReference>
<keyword evidence="10" id="KW-0408">Iron</keyword>
<evidence type="ECO:0000259" key="13">
    <source>
        <dbReference type="PROSITE" id="PS50109"/>
    </source>
</evidence>
<dbReference type="GO" id="GO:0000155">
    <property type="term" value="F:phosphorelay sensor kinase activity"/>
    <property type="evidence" value="ECO:0007669"/>
    <property type="project" value="InterPro"/>
</dbReference>
<gene>
    <name evidence="16" type="ordered locus">IALB_0532</name>
</gene>
<dbReference type="InterPro" id="IPR003594">
    <property type="entry name" value="HATPase_dom"/>
</dbReference>
<accession>I0AGY7</accession>
<evidence type="ECO:0000256" key="10">
    <source>
        <dbReference type="ARBA" id="ARBA00023004"/>
    </source>
</evidence>
<keyword evidence="6" id="KW-0479">Metal-binding</keyword>
<dbReference type="PANTHER" id="PTHR43065">
    <property type="entry name" value="SENSOR HISTIDINE KINASE"/>
    <property type="match status" value="1"/>
</dbReference>
<name>I0AGY7_IGNAJ</name>
<dbReference type="Gene3D" id="3.30.70.20">
    <property type="match status" value="1"/>
</dbReference>
<dbReference type="GO" id="GO:0051539">
    <property type="term" value="F:4 iron, 4 sulfur cluster binding"/>
    <property type="evidence" value="ECO:0007669"/>
    <property type="project" value="UniProtKB-KW"/>
</dbReference>
<evidence type="ECO:0000256" key="4">
    <source>
        <dbReference type="ARBA" id="ARBA00022553"/>
    </source>
</evidence>
<dbReference type="Pfam" id="PF00512">
    <property type="entry name" value="HisKA"/>
    <property type="match status" value="1"/>
</dbReference>
<evidence type="ECO:0000313" key="17">
    <source>
        <dbReference type="Proteomes" id="UP000007394"/>
    </source>
</evidence>
<dbReference type="InterPro" id="IPR017896">
    <property type="entry name" value="4Fe4S_Fe-S-bd"/>
</dbReference>
<dbReference type="InterPro" id="IPR003661">
    <property type="entry name" value="HisK_dim/P_dom"/>
</dbReference>
<dbReference type="EMBL" id="CP003418">
    <property type="protein sequence ID" value="AFH48244.1"/>
    <property type="molecule type" value="Genomic_DNA"/>
</dbReference>
<dbReference type="PATRIC" id="fig|945713.3.peg.532"/>
<dbReference type="AlphaFoldDB" id="I0AGY7"/>
<dbReference type="SMART" id="SM00387">
    <property type="entry name" value="HATPase_c"/>
    <property type="match status" value="1"/>
</dbReference>
<feature type="domain" description="4Fe-4S ferredoxin-type" evidence="14">
    <location>
        <begin position="33"/>
        <end position="62"/>
    </location>
</feature>
<keyword evidence="17" id="KW-1185">Reference proteome</keyword>
<feature type="domain" description="4Fe-4S ferredoxin-type" evidence="14">
    <location>
        <begin position="4"/>
        <end position="32"/>
    </location>
</feature>
<dbReference type="InterPro" id="IPR036097">
    <property type="entry name" value="HisK_dim/P_sf"/>
</dbReference>
<sequence length="659" mass="74052">MNHAIVTTITDRCKRCYSCIRECPAAAIRVVDGQAKVIEERCISCGHCVKVCSQDAKQIFSEIDIVFDLLRTNKVVAIVAPSFAASFPENYKRVPTALRKLGFTQVVETAFGADLIANHYSEILKSEADKTIISSACPAVVSFIQKYYVELVPNLAKVVSPMIALGRYLKQELGDEIKIVFIGPCVAKKHEAVDDEVYGVIDAVLTFHELKEMFDEKQIEINSLEESEFDPPHAMMGKAYPLAGGLLKTTDINDDVLEKDIIVVEGKKKVLEIIEEIAHNNINAKFTDILFCEGCISGPAIDTTLNYYSRREKVIDYIQEKINNVDRRVWKSNLYNARKLNLIRNFKADNQRRPMPDEEKIREILAQTKKFTPKDELNCGACGYETCREYAIAIAKGLAEKEMCLPYLIDELRTAYENLSNTQEQLRIAEKLASIGQLAAGVAHEINNPLGTILLYTSMLKKELEKYYNDDRYKADFELIIEEANRCKNIVSNLLNFARQGKLNLREFDVKNSVEDVLKPFTVNPSYRNIDFILDAANNDCKIVADEDQLKQVFINVIKNACDAMSESEKKLLKVNVNCADKEVTIEFSDTGIGIPKENQNKIFTPFFTTKSIGKGTGLGLAISYGIIKMHKGNITFTSEEGKGTIFKITLPKNQLSNG</sequence>
<keyword evidence="11" id="KW-0902">Two-component regulatory system</keyword>
<evidence type="ECO:0000256" key="11">
    <source>
        <dbReference type="ARBA" id="ARBA00023012"/>
    </source>
</evidence>
<organism evidence="16 17">
    <name type="scientific">Ignavibacterium album (strain DSM 19864 / JCM 16511 / NBRC 101810 / Mat9-16)</name>
    <dbReference type="NCBI Taxonomy" id="945713"/>
    <lineage>
        <taxon>Bacteria</taxon>
        <taxon>Pseudomonadati</taxon>
        <taxon>Ignavibacteriota</taxon>
        <taxon>Ignavibacteria</taxon>
        <taxon>Ignavibacteriales</taxon>
        <taxon>Ignavibacteriaceae</taxon>
        <taxon>Ignavibacterium</taxon>
    </lineage>
</organism>